<proteinExistence type="predicted"/>
<reference evidence="1 2" key="1">
    <citation type="submission" date="2024-06" db="EMBL/GenBank/DDBJ databases">
        <title>Sorghum-associated microbial communities from plants grown in Nebraska, USA.</title>
        <authorList>
            <person name="Schachtman D."/>
        </authorList>
    </citation>
    <scope>NUCLEOTIDE SEQUENCE [LARGE SCALE GENOMIC DNA]</scope>
    <source>
        <strain evidence="1 2">736</strain>
    </source>
</reference>
<accession>A0ABV2PR39</accession>
<evidence type="ECO:0000313" key="2">
    <source>
        <dbReference type="Proteomes" id="UP001549363"/>
    </source>
</evidence>
<name>A0ABV2PR39_9BACI</name>
<protein>
    <submittedName>
        <fullName evidence="1">Uncharacterized protein</fullName>
    </submittedName>
</protein>
<sequence length="57" mass="7173">MYQLTFDEIKFIQTVMHLGRDTTDEERLKYTNKELFESQKRYLERKFWSKRELEADH</sequence>
<comment type="caution">
    <text evidence="1">The sequence shown here is derived from an EMBL/GenBank/DDBJ whole genome shotgun (WGS) entry which is preliminary data.</text>
</comment>
<keyword evidence="2" id="KW-1185">Reference proteome</keyword>
<dbReference type="RefSeq" id="WP_354473131.1">
    <property type="nucleotide sequence ID" value="NZ_JBEPSB010000035.1"/>
</dbReference>
<gene>
    <name evidence="1" type="ORF">ABIA69_004438</name>
</gene>
<evidence type="ECO:0000313" key="1">
    <source>
        <dbReference type="EMBL" id="MET4563244.1"/>
    </source>
</evidence>
<dbReference type="Proteomes" id="UP001549363">
    <property type="component" value="Unassembled WGS sequence"/>
</dbReference>
<dbReference type="EMBL" id="JBEPSB010000035">
    <property type="protein sequence ID" value="MET4563244.1"/>
    <property type="molecule type" value="Genomic_DNA"/>
</dbReference>
<organism evidence="1 2">
    <name type="scientific">Lysinibacillus parviboronicapiens</name>
    <dbReference type="NCBI Taxonomy" id="436516"/>
    <lineage>
        <taxon>Bacteria</taxon>
        <taxon>Bacillati</taxon>
        <taxon>Bacillota</taxon>
        <taxon>Bacilli</taxon>
        <taxon>Bacillales</taxon>
        <taxon>Bacillaceae</taxon>
        <taxon>Lysinibacillus</taxon>
    </lineage>
</organism>